<sequence length="376" mass="42387">MTREVTYEPLEDYDLPRVHDKDAASSIQQDPGLDLEEAPKTRAPRAKLDEPRLLDHDHGLPALLRDARHLHFGGKRTTVHQDLDKLLKYYGLWAHQLFPRLAFTDCIRKVESVCHKKRLKMYLREWRNEWSYQQRDSVSADNLAQIGGGEDVFFDSDDENVLTHALERQDEDSVAENLPNMDAPDHEFSGSFLSSLLSSANTAGILETEEDKEEDWPEEFSRLTQKSNLPTSPSPTSVPTNSAPPSPNSNEAGKGKKEESGGAMDKDEDLKGLETLHVLEKRSEVEEQFFPSSKAPSRKRRRFIIPEEEDGADVGAKKRDHAVLSPKRPQGAPSRRSLAFISEDEDEQDSPTKSIPPPPRSPLPKEIESPSTPRIV</sequence>
<dbReference type="Proteomes" id="UP000267251">
    <property type="component" value="Unassembled WGS sequence"/>
</dbReference>
<accession>A0A4P9Y936</accession>
<evidence type="ECO:0000259" key="8">
    <source>
        <dbReference type="Pfam" id="PF07962"/>
    </source>
</evidence>
<feature type="region of interest" description="Disordered" evidence="7">
    <location>
        <begin position="166"/>
        <end position="186"/>
    </location>
</feature>
<keyword evidence="4 6" id="KW-0539">Nucleus</keyword>
<dbReference type="AlphaFoldDB" id="A0A4P9Y936"/>
<feature type="region of interest" description="Disordered" evidence="7">
    <location>
        <begin position="207"/>
        <end position="376"/>
    </location>
</feature>
<protein>
    <recommendedName>
        <fullName evidence="6">Chromosome segregation in meiosis protein</fullName>
    </recommendedName>
</protein>
<dbReference type="InterPro" id="IPR040038">
    <property type="entry name" value="TIPIN/Csm3/Swi3"/>
</dbReference>
<comment type="subcellular location">
    <subcellularLocation>
        <location evidence="1 6">Nucleus</location>
    </subcellularLocation>
</comment>
<feature type="compositionally biased region" description="Basic and acidic residues" evidence="7">
    <location>
        <begin position="14"/>
        <end position="23"/>
    </location>
</feature>
<feature type="compositionally biased region" description="Low complexity" evidence="7">
    <location>
        <begin position="227"/>
        <end position="241"/>
    </location>
</feature>
<dbReference type="GO" id="GO:0003677">
    <property type="term" value="F:DNA binding"/>
    <property type="evidence" value="ECO:0007669"/>
    <property type="project" value="TreeGrafter"/>
</dbReference>
<evidence type="ECO:0000256" key="2">
    <source>
        <dbReference type="ARBA" id="ARBA00006075"/>
    </source>
</evidence>
<dbReference type="PANTHER" id="PTHR13220:SF11">
    <property type="entry name" value="TIMELESS-INTERACTING PROTEIN"/>
    <property type="match status" value="1"/>
</dbReference>
<name>A0A4P9Y936_9FUNG</name>
<proteinExistence type="inferred from homology"/>
<dbReference type="GO" id="GO:0043111">
    <property type="term" value="P:replication fork arrest"/>
    <property type="evidence" value="ECO:0007669"/>
    <property type="project" value="TreeGrafter"/>
</dbReference>
<dbReference type="OrthoDB" id="437078at2759"/>
<reference evidence="10" key="1">
    <citation type="journal article" date="2018" name="Nat. Microbiol.">
        <title>Leveraging single-cell genomics to expand the fungal tree of life.</title>
        <authorList>
            <person name="Ahrendt S.R."/>
            <person name="Quandt C.A."/>
            <person name="Ciobanu D."/>
            <person name="Clum A."/>
            <person name="Salamov A."/>
            <person name="Andreopoulos B."/>
            <person name="Cheng J.F."/>
            <person name="Woyke T."/>
            <person name="Pelin A."/>
            <person name="Henrissat B."/>
            <person name="Reynolds N.K."/>
            <person name="Benny G.L."/>
            <person name="Smith M.E."/>
            <person name="James T.Y."/>
            <person name="Grigoriev I.V."/>
        </authorList>
    </citation>
    <scope>NUCLEOTIDE SEQUENCE [LARGE SCALE GENOMIC DNA]</scope>
</reference>
<dbReference type="GO" id="GO:0031297">
    <property type="term" value="P:replication fork processing"/>
    <property type="evidence" value="ECO:0007669"/>
    <property type="project" value="UniProtKB-UniRule"/>
</dbReference>
<feature type="region of interest" description="Disordered" evidence="7">
    <location>
        <begin position="1"/>
        <end position="51"/>
    </location>
</feature>
<dbReference type="GO" id="GO:0031298">
    <property type="term" value="C:replication fork protection complex"/>
    <property type="evidence" value="ECO:0007669"/>
    <property type="project" value="TreeGrafter"/>
</dbReference>
<feature type="compositionally biased region" description="Basic and acidic residues" evidence="7">
    <location>
        <begin position="253"/>
        <end position="285"/>
    </location>
</feature>
<keyword evidence="5 6" id="KW-0131">Cell cycle</keyword>
<evidence type="ECO:0000256" key="7">
    <source>
        <dbReference type="SAM" id="MobiDB-lite"/>
    </source>
</evidence>
<evidence type="ECO:0000256" key="1">
    <source>
        <dbReference type="ARBA" id="ARBA00004123"/>
    </source>
</evidence>
<dbReference type="GO" id="GO:0000076">
    <property type="term" value="P:DNA replication checkpoint signaling"/>
    <property type="evidence" value="ECO:0007669"/>
    <property type="project" value="UniProtKB-UniRule"/>
</dbReference>
<comment type="similarity">
    <text evidence="2 6">Belongs to the CSM3 family.</text>
</comment>
<evidence type="ECO:0000256" key="4">
    <source>
        <dbReference type="ARBA" id="ARBA00023242"/>
    </source>
</evidence>
<dbReference type="GO" id="GO:0006974">
    <property type="term" value="P:DNA damage response"/>
    <property type="evidence" value="ECO:0007669"/>
    <property type="project" value="UniProtKB-KW"/>
</dbReference>
<gene>
    <name evidence="9" type="ORF">BJ684DRAFT_19088</name>
</gene>
<keyword evidence="10" id="KW-1185">Reference proteome</keyword>
<feature type="compositionally biased region" description="Acidic residues" evidence="7">
    <location>
        <begin position="207"/>
        <end position="218"/>
    </location>
</feature>
<dbReference type="Pfam" id="PF07962">
    <property type="entry name" value="Swi3"/>
    <property type="match status" value="1"/>
</dbReference>
<organism evidence="9 10">
    <name type="scientific">Piptocephalis cylindrospora</name>
    <dbReference type="NCBI Taxonomy" id="1907219"/>
    <lineage>
        <taxon>Eukaryota</taxon>
        <taxon>Fungi</taxon>
        <taxon>Fungi incertae sedis</taxon>
        <taxon>Zoopagomycota</taxon>
        <taxon>Zoopagomycotina</taxon>
        <taxon>Zoopagomycetes</taxon>
        <taxon>Zoopagales</taxon>
        <taxon>Piptocephalidaceae</taxon>
        <taxon>Piptocephalis</taxon>
    </lineage>
</organism>
<evidence type="ECO:0000313" key="10">
    <source>
        <dbReference type="Proteomes" id="UP000267251"/>
    </source>
</evidence>
<evidence type="ECO:0000256" key="5">
    <source>
        <dbReference type="ARBA" id="ARBA00023306"/>
    </source>
</evidence>
<evidence type="ECO:0000313" key="9">
    <source>
        <dbReference type="EMBL" id="RKP14510.1"/>
    </source>
</evidence>
<dbReference type="InterPro" id="IPR012923">
    <property type="entry name" value="Csm3"/>
</dbReference>
<dbReference type="EMBL" id="KZ987825">
    <property type="protein sequence ID" value="RKP14510.1"/>
    <property type="molecule type" value="Genomic_DNA"/>
</dbReference>
<evidence type="ECO:0000256" key="3">
    <source>
        <dbReference type="ARBA" id="ARBA00022763"/>
    </source>
</evidence>
<keyword evidence="3 6" id="KW-0227">DNA damage</keyword>
<comment type="function">
    <text evidence="6">Plays an important role in the control of DNA replication and the maintenance of replication fork stability.</text>
</comment>
<feature type="domain" description="Chromosome segregation in meiosis protein 3" evidence="8">
    <location>
        <begin position="47"/>
        <end position="129"/>
    </location>
</feature>
<evidence type="ECO:0000256" key="6">
    <source>
        <dbReference type="RuleBase" id="RU366049"/>
    </source>
</evidence>
<dbReference type="PANTHER" id="PTHR13220">
    <property type="entry name" value="TIMELESS INTERACTING-RELATED"/>
    <property type="match status" value="1"/>
</dbReference>